<dbReference type="AlphaFoldDB" id="A0AAD5KEH9"/>
<proteinExistence type="predicted"/>
<comment type="caution">
    <text evidence="1">The sequence shown here is derived from an EMBL/GenBank/DDBJ whole genome shotgun (WGS) entry which is preliminary data.</text>
</comment>
<dbReference type="EMBL" id="WJBH02000187">
    <property type="protein sequence ID" value="KAI9550099.1"/>
    <property type="molecule type" value="Genomic_DNA"/>
</dbReference>
<evidence type="ECO:0000313" key="1">
    <source>
        <dbReference type="EMBL" id="KAI9550099.1"/>
    </source>
</evidence>
<gene>
    <name evidence="1" type="ORF">GHT06_004993</name>
</gene>
<dbReference type="Proteomes" id="UP000820818">
    <property type="component" value="Unassembled WGS sequence"/>
</dbReference>
<sequence>MEAAEEVDLSLVEAKINFLNSIVELGKNKAKAFDLKSEFFWDSENIAGIEKRLALSLNLKNQNRRYLSASALSLFDLNSAQREIKSWELVTLTIKSEKIKLYKLPTDQYENQTVHFFGTGIKLIRELFEILTNEKSIDCISTSNKKKHYLVIQQRNVPHPFVLFESDNEEECMGVRSRLMQKFGTLDQESEGFHMIEHILLRPLESVSYLFSFLDSEGEIFIEGLFPGDLNQQKSLGEDLVGYGIDFENYSISEIEGTGLYEVFIYNLEHEPLAKITKEFSSKPGAKKSIEAAIELFQKISKQEFELETVLEVNHSGGTGQGFPANFQFSDTLSFVFPDWPSRFQKADFVKFIKNLISENMMAHHAVNLYFLNLEQISRRPLYRRRILENISEDLLINVLTYDKDLDRAAYKDSIYSVKELFKRKYRHWNQSKISSAFKEIVLHLFLTPNRIDQPWKLELAILEAIQENHPDLVLDDAMGKWQNNKTRKIKNNDLDLKISLINQERRGFEKDFELLQGFQYYLQNGYQKPGKNSYSYKYQNINNLFEFLISKYLVEVVELLMSLGRSNVVKKRFLETISQELINRFFALVAPSKRKLLEWVIDVFQQVQEEYKPINQTFINVKKSINEITFELFLNQKLTSINDENYLRLLFRQTARKFGVRNFKFYEILASIYAKDILKNKRNIARERMLFAAKWLDEWLVLNKLQSRSKRIYNWFFHLLLHFPKKDLTLARLQQRTKEFFELSDNRSIELSLSNPKKEAPSTAQGQIKSALNMNQESIFDDNSSKFVHAFFRIVEILGKEAVLRIFPDAKKFGDKILYQLLTSKYENEFFNLLKKHQFNKELRDYVLNQAPPWLKKDLLQFINKSSISSWQITIGMLKDYFEKTKWLKLKNNYLVDFIEKTVWAEIFDSSVFSFEALVNMVMQRAVLKDQLANKFWVDFSEFKSSTILSDTLQDSSLPVSQLGLLSNFDFLSYVEALGSKKIKNTSSIQVLERILFEFDFPVGHSFEGQQKLVKANKKMLGSILNKVDSPFLLLRFLGLLDEDTLKYLILETQKSKGLNSVFKGLETDKRQNTNNKFLQALD</sequence>
<reference evidence="1" key="1">
    <citation type="submission" date="2022-05" db="EMBL/GenBank/DDBJ databases">
        <title>A multi-omics perspective on studying reproductive biology in Daphnia sinensis.</title>
        <authorList>
            <person name="Jia J."/>
        </authorList>
    </citation>
    <scope>NUCLEOTIDE SEQUENCE</scope>
    <source>
        <strain evidence="1">WSL</strain>
    </source>
</reference>
<accession>A0AAD5KEH9</accession>
<protein>
    <submittedName>
        <fullName evidence="1">Uncharacterized protein</fullName>
    </submittedName>
</protein>
<keyword evidence="2" id="KW-1185">Reference proteome</keyword>
<name>A0AAD5KEH9_9CRUS</name>
<evidence type="ECO:0000313" key="2">
    <source>
        <dbReference type="Proteomes" id="UP000820818"/>
    </source>
</evidence>
<organism evidence="1 2">
    <name type="scientific">Daphnia sinensis</name>
    <dbReference type="NCBI Taxonomy" id="1820382"/>
    <lineage>
        <taxon>Eukaryota</taxon>
        <taxon>Metazoa</taxon>
        <taxon>Ecdysozoa</taxon>
        <taxon>Arthropoda</taxon>
        <taxon>Crustacea</taxon>
        <taxon>Branchiopoda</taxon>
        <taxon>Diplostraca</taxon>
        <taxon>Cladocera</taxon>
        <taxon>Anomopoda</taxon>
        <taxon>Daphniidae</taxon>
        <taxon>Daphnia</taxon>
        <taxon>Daphnia similis group</taxon>
    </lineage>
</organism>